<gene>
    <name evidence="5" type="ORF">RFI_11440</name>
</gene>
<accession>X6NHA4</accession>
<keyword evidence="1" id="KW-0808">Transferase</keyword>
<dbReference type="PANTHER" id="PTHR23293">
    <property type="entry name" value="FAD SYNTHETASE-RELATED FMN ADENYLYLTRANSFERASE"/>
    <property type="match status" value="1"/>
</dbReference>
<protein>
    <recommendedName>
        <fullName evidence="7">FAD synthetase</fullName>
    </recommendedName>
</protein>
<evidence type="ECO:0000256" key="1">
    <source>
        <dbReference type="ARBA" id="ARBA00022679"/>
    </source>
</evidence>
<evidence type="ECO:0008006" key="7">
    <source>
        <dbReference type="Google" id="ProtNLM"/>
    </source>
</evidence>
<comment type="caution">
    <text evidence="5">The sequence shown here is derived from an EMBL/GenBank/DDBJ whole genome shotgun (WGS) entry which is preliminary data.</text>
</comment>
<keyword evidence="2" id="KW-0548">Nucleotidyltransferase</keyword>
<evidence type="ECO:0000256" key="4">
    <source>
        <dbReference type="ARBA" id="ARBA00022840"/>
    </source>
</evidence>
<keyword evidence="3" id="KW-0547">Nucleotide-binding</keyword>
<proteinExistence type="predicted"/>
<dbReference type="AlphaFoldDB" id="X6NHA4"/>
<dbReference type="Proteomes" id="UP000023152">
    <property type="component" value="Unassembled WGS sequence"/>
</dbReference>
<evidence type="ECO:0000313" key="5">
    <source>
        <dbReference type="EMBL" id="ETO25700.1"/>
    </source>
</evidence>
<dbReference type="InterPro" id="IPR014729">
    <property type="entry name" value="Rossmann-like_a/b/a_fold"/>
</dbReference>
<dbReference type="PANTHER" id="PTHR23293:SF9">
    <property type="entry name" value="FAD SYNTHASE"/>
    <property type="match status" value="1"/>
</dbReference>
<keyword evidence="6" id="KW-1185">Reference proteome</keyword>
<dbReference type="Gene3D" id="3.40.50.620">
    <property type="entry name" value="HUPs"/>
    <property type="match status" value="1"/>
</dbReference>
<name>X6NHA4_RETFI</name>
<evidence type="ECO:0000313" key="6">
    <source>
        <dbReference type="Proteomes" id="UP000023152"/>
    </source>
</evidence>
<dbReference type="OrthoDB" id="270728at2759"/>
<sequence>MTAEVSQNNFTIPYDTDLVFDDVEELELYEQMKKQNDMRSLTAVGLIKTVISEYKLEKLAFSFNGGKDCLVLLHCIRVALALLRNEKTSSTESKGPSDEKTTLDAIKYYQTTNLPIIWFQREDEFPQLKQFLFECVKK</sequence>
<dbReference type="GO" id="GO:0003919">
    <property type="term" value="F:FMN adenylyltransferase activity"/>
    <property type="evidence" value="ECO:0007669"/>
    <property type="project" value="TreeGrafter"/>
</dbReference>
<evidence type="ECO:0000256" key="3">
    <source>
        <dbReference type="ARBA" id="ARBA00022741"/>
    </source>
</evidence>
<dbReference type="GO" id="GO:0006747">
    <property type="term" value="P:FAD biosynthetic process"/>
    <property type="evidence" value="ECO:0007669"/>
    <property type="project" value="TreeGrafter"/>
</dbReference>
<dbReference type="SUPFAM" id="SSF52402">
    <property type="entry name" value="Adenine nucleotide alpha hydrolases-like"/>
    <property type="match status" value="1"/>
</dbReference>
<reference evidence="5 6" key="1">
    <citation type="journal article" date="2013" name="Curr. Biol.">
        <title>The Genome of the Foraminiferan Reticulomyxa filosa.</title>
        <authorList>
            <person name="Glockner G."/>
            <person name="Hulsmann N."/>
            <person name="Schleicher M."/>
            <person name="Noegel A.A."/>
            <person name="Eichinger L."/>
            <person name="Gallinger C."/>
            <person name="Pawlowski J."/>
            <person name="Sierra R."/>
            <person name="Euteneuer U."/>
            <person name="Pillet L."/>
            <person name="Moustafa A."/>
            <person name="Platzer M."/>
            <person name="Groth M."/>
            <person name="Szafranski K."/>
            <person name="Schliwa M."/>
        </authorList>
    </citation>
    <scope>NUCLEOTIDE SEQUENCE [LARGE SCALE GENOMIC DNA]</scope>
</reference>
<dbReference type="EMBL" id="ASPP01008333">
    <property type="protein sequence ID" value="ETO25700.1"/>
    <property type="molecule type" value="Genomic_DNA"/>
</dbReference>
<evidence type="ECO:0000256" key="2">
    <source>
        <dbReference type="ARBA" id="ARBA00022695"/>
    </source>
</evidence>
<organism evidence="5 6">
    <name type="scientific">Reticulomyxa filosa</name>
    <dbReference type="NCBI Taxonomy" id="46433"/>
    <lineage>
        <taxon>Eukaryota</taxon>
        <taxon>Sar</taxon>
        <taxon>Rhizaria</taxon>
        <taxon>Retaria</taxon>
        <taxon>Foraminifera</taxon>
        <taxon>Monothalamids</taxon>
        <taxon>Reticulomyxidae</taxon>
        <taxon>Reticulomyxa</taxon>
    </lineage>
</organism>
<dbReference type="GO" id="GO:0005524">
    <property type="term" value="F:ATP binding"/>
    <property type="evidence" value="ECO:0007669"/>
    <property type="project" value="UniProtKB-KW"/>
</dbReference>
<keyword evidence="4" id="KW-0067">ATP-binding</keyword>